<organism evidence="8">
    <name type="scientific">marine metagenome</name>
    <dbReference type="NCBI Taxonomy" id="408172"/>
    <lineage>
        <taxon>unclassified sequences</taxon>
        <taxon>metagenomes</taxon>
        <taxon>ecological metagenomes</taxon>
    </lineage>
</organism>
<keyword evidence="2" id="KW-0699">rRNA-binding</keyword>
<evidence type="ECO:0000256" key="4">
    <source>
        <dbReference type="ARBA" id="ARBA00022980"/>
    </source>
</evidence>
<feature type="region of interest" description="Disordered" evidence="6">
    <location>
        <begin position="245"/>
        <end position="280"/>
    </location>
</feature>
<accession>A0A382GHF0</accession>
<sequence length="280" mass="30640">MGQKIHPNGFRVGITRDWHATWFAGQREYASLVKEDINIRQAIDAMYEDAGISKVDIERDSNEVAVTIHTARPGIVIGRGGQRVDELRKHLENLTGSRRAKLNVVEVRQAELDAYLVARNVADQLERRIAFRRAIRQAVMRTMQAGAEGIKITCSGRLAGADIARAEKAMEGRVPLHTLRADIDYGLAEAKTEFGVIGVKVWICRGEISNPTIIGENSSSSDPIAASNEIEETDVAPIQVMVTAQDDNQVSTGSSSSLDQTELVNEDNKEDEGANTDAST</sequence>
<dbReference type="InterPro" id="IPR018280">
    <property type="entry name" value="Ribosomal_uS3_CS"/>
</dbReference>
<comment type="similarity">
    <text evidence="1">Belongs to the universal ribosomal protein uS3 family.</text>
</comment>
<keyword evidence="4" id="KW-0689">Ribosomal protein</keyword>
<dbReference type="GO" id="GO:0003735">
    <property type="term" value="F:structural constituent of ribosome"/>
    <property type="evidence" value="ECO:0007669"/>
    <property type="project" value="InterPro"/>
</dbReference>
<feature type="compositionally biased region" description="Polar residues" evidence="6">
    <location>
        <begin position="245"/>
        <end position="263"/>
    </location>
</feature>
<dbReference type="InterPro" id="IPR009019">
    <property type="entry name" value="KH_sf_prok-type"/>
</dbReference>
<dbReference type="InterPro" id="IPR004087">
    <property type="entry name" value="KH_dom"/>
</dbReference>
<dbReference type="InterPro" id="IPR015946">
    <property type="entry name" value="KH_dom-like_a/b"/>
</dbReference>
<dbReference type="PANTHER" id="PTHR11760:SF19">
    <property type="entry name" value="SMALL RIBOSOMAL SUBUNIT PROTEIN US3C"/>
    <property type="match status" value="1"/>
</dbReference>
<dbReference type="SUPFAM" id="SSF54814">
    <property type="entry name" value="Prokaryotic type KH domain (KH-domain type II)"/>
    <property type="match status" value="1"/>
</dbReference>
<dbReference type="Pfam" id="PF00189">
    <property type="entry name" value="Ribosomal_S3_C"/>
    <property type="match status" value="1"/>
</dbReference>
<evidence type="ECO:0000256" key="2">
    <source>
        <dbReference type="ARBA" id="ARBA00022730"/>
    </source>
</evidence>
<dbReference type="PROSITE" id="PS00548">
    <property type="entry name" value="RIBOSOMAL_S3"/>
    <property type="match status" value="1"/>
</dbReference>
<feature type="domain" description="KH type-2" evidence="7">
    <location>
        <begin position="39"/>
        <end position="108"/>
    </location>
</feature>
<dbReference type="CDD" id="cd02412">
    <property type="entry name" value="KH-II_30S_S3"/>
    <property type="match status" value="1"/>
</dbReference>
<dbReference type="NCBIfam" id="TIGR01009">
    <property type="entry name" value="rpsC_bact"/>
    <property type="match status" value="1"/>
</dbReference>
<dbReference type="SUPFAM" id="SSF54821">
    <property type="entry name" value="Ribosomal protein S3 C-terminal domain"/>
    <property type="match status" value="1"/>
</dbReference>
<name>A0A382GHF0_9ZZZZ</name>
<dbReference type="AlphaFoldDB" id="A0A382GHF0"/>
<dbReference type="Pfam" id="PF07650">
    <property type="entry name" value="KH_2"/>
    <property type="match status" value="1"/>
</dbReference>
<dbReference type="SMART" id="SM00322">
    <property type="entry name" value="KH"/>
    <property type="match status" value="1"/>
</dbReference>
<dbReference type="PROSITE" id="PS50823">
    <property type="entry name" value="KH_TYPE_2"/>
    <property type="match status" value="1"/>
</dbReference>
<dbReference type="GO" id="GO:0006412">
    <property type="term" value="P:translation"/>
    <property type="evidence" value="ECO:0007669"/>
    <property type="project" value="InterPro"/>
</dbReference>
<dbReference type="PANTHER" id="PTHR11760">
    <property type="entry name" value="30S/40S RIBOSOMAL PROTEIN S3"/>
    <property type="match status" value="1"/>
</dbReference>
<dbReference type="InterPro" id="IPR005704">
    <property type="entry name" value="Ribosomal_uS3_bac-typ"/>
</dbReference>
<dbReference type="InterPro" id="IPR004044">
    <property type="entry name" value="KH_dom_type_2"/>
</dbReference>
<evidence type="ECO:0000256" key="6">
    <source>
        <dbReference type="SAM" id="MobiDB-lite"/>
    </source>
</evidence>
<dbReference type="InterPro" id="IPR057258">
    <property type="entry name" value="Ribosomal_uS3"/>
</dbReference>
<keyword evidence="3" id="KW-0694">RNA-binding</keyword>
<evidence type="ECO:0000259" key="7">
    <source>
        <dbReference type="PROSITE" id="PS50823"/>
    </source>
</evidence>
<dbReference type="Gene3D" id="3.30.300.20">
    <property type="match status" value="1"/>
</dbReference>
<dbReference type="Gene3D" id="3.30.1140.32">
    <property type="entry name" value="Ribosomal protein S3, C-terminal domain"/>
    <property type="match status" value="1"/>
</dbReference>
<gene>
    <name evidence="8" type="ORF">METZ01_LOCUS227434</name>
</gene>
<dbReference type="HAMAP" id="MF_01309_B">
    <property type="entry name" value="Ribosomal_uS3_B"/>
    <property type="match status" value="1"/>
</dbReference>
<dbReference type="FunFam" id="3.30.300.20:FF:000001">
    <property type="entry name" value="30S ribosomal protein S3"/>
    <property type="match status" value="1"/>
</dbReference>
<evidence type="ECO:0000256" key="1">
    <source>
        <dbReference type="ARBA" id="ARBA00010761"/>
    </source>
</evidence>
<dbReference type="EMBL" id="UINC01055557">
    <property type="protein sequence ID" value="SVB74580.1"/>
    <property type="molecule type" value="Genomic_DNA"/>
</dbReference>
<feature type="compositionally biased region" description="Acidic residues" evidence="6">
    <location>
        <begin position="264"/>
        <end position="274"/>
    </location>
</feature>
<dbReference type="GO" id="GO:0019843">
    <property type="term" value="F:rRNA binding"/>
    <property type="evidence" value="ECO:0007669"/>
    <property type="project" value="UniProtKB-KW"/>
</dbReference>
<keyword evidence="5" id="KW-0687">Ribonucleoprotein</keyword>
<dbReference type="InterPro" id="IPR036419">
    <property type="entry name" value="Ribosomal_S3_C_sf"/>
</dbReference>
<evidence type="ECO:0000256" key="3">
    <source>
        <dbReference type="ARBA" id="ARBA00022884"/>
    </source>
</evidence>
<reference evidence="8" key="1">
    <citation type="submission" date="2018-05" db="EMBL/GenBank/DDBJ databases">
        <authorList>
            <person name="Lanie J.A."/>
            <person name="Ng W.-L."/>
            <person name="Kazmierczak K.M."/>
            <person name="Andrzejewski T.M."/>
            <person name="Davidsen T.M."/>
            <person name="Wayne K.J."/>
            <person name="Tettelin H."/>
            <person name="Glass J.I."/>
            <person name="Rusch D."/>
            <person name="Podicherti R."/>
            <person name="Tsui H.-C.T."/>
            <person name="Winkler M.E."/>
        </authorList>
    </citation>
    <scope>NUCLEOTIDE SEQUENCE</scope>
</reference>
<evidence type="ECO:0000313" key="8">
    <source>
        <dbReference type="EMBL" id="SVB74580.1"/>
    </source>
</evidence>
<proteinExistence type="inferred from homology"/>
<dbReference type="InterPro" id="IPR001351">
    <property type="entry name" value="Ribosomal_uS3_C"/>
</dbReference>
<evidence type="ECO:0000256" key="5">
    <source>
        <dbReference type="ARBA" id="ARBA00023274"/>
    </source>
</evidence>
<protein>
    <recommendedName>
        <fullName evidence="7">KH type-2 domain-containing protein</fullName>
    </recommendedName>
</protein>
<dbReference type="GO" id="GO:0022627">
    <property type="term" value="C:cytosolic small ribosomal subunit"/>
    <property type="evidence" value="ECO:0007669"/>
    <property type="project" value="TreeGrafter"/>
</dbReference>